<comment type="caution">
    <text evidence="3">The sequence shown here is derived from an EMBL/GenBank/DDBJ whole genome shotgun (WGS) entry which is preliminary data.</text>
</comment>
<feature type="region of interest" description="Disordered" evidence="1">
    <location>
        <begin position="174"/>
        <end position="196"/>
    </location>
</feature>
<sequence length="196" mass="22146">MKEWALHYAEMGLAVFPLVCRDKVPAVVGGCKVATTERTTIERWWDKNPQYNIGIATGNKSSGLVVIDLDVDKNKGIDGYDVLRDWQNKHGKLPETWQSITGRGGYHYFYKDAIVHSNRVGLYEGVDIRGEGGYIVAPPSVHPNGNIYEWEQGPEEYEIAQVDNIVNDFLKGEKQRRDSEHKTNFKVPELIPEGKG</sequence>
<evidence type="ECO:0000313" key="4">
    <source>
        <dbReference type="Proteomes" id="UP000006002"/>
    </source>
</evidence>
<dbReference type="EMBL" id="AAVO02000004">
    <property type="protein sequence ID" value="EDM87956.1"/>
    <property type="molecule type" value="Genomic_DNA"/>
</dbReference>
<dbReference type="AlphaFoldDB" id="A5ZQU9"/>
<dbReference type="SUPFAM" id="SSF56747">
    <property type="entry name" value="Prim-pol domain"/>
    <property type="match status" value="1"/>
</dbReference>
<reference evidence="3 4" key="2">
    <citation type="submission" date="2007-04" db="EMBL/GenBank/DDBJ databases">
        <title>Draft genome sequence of Ruminococcus obeum (ATCC 29174).</title>
        <authorList>
            <person name="Sudarsanam P."/>
            <person name="Ley R."/>
            <person name="Guruge J."/>
            <person name="Turnbaugh P.J."/>
            <person name="Mahowald M."/>
            <person name="Liep D."/>
            <person name="Gordon J."/>
        </authorList>
    </citation>
    <scope>NUCLEOTIDE SEQUENCE [LARGE SCALE GENOMIC DNA]</scope>
    <source>
        <strain evidence="3 4">ATCC 29174</strain>
    </source>
</reference>
<protein>
    <submittedName>
        <fullName evidence="3">Bifunctional DNA primase/polymerase domain protein</fullName>
    </submittedName>
</protein>
<name>A5ZQU9_9FIRM</name>
<dbReference type="InterPro" id="IPR015330">
    <property type="entry name" value="DNA_primase/pol_bifunc_N"/>
</dbReference>
<gene>
    <name evidence="3" type="ORF">RUMOBE_01376</name>
</gene>
<organism evidence="3 4">
    <name type="scientific">Blautia obeum ATCC 29174</name>
    <dbReference type="NCBI Taxonomy" id="411459"/>
    <lineage>
        <taxon>Bacteria</taxon>
        <taxon>Bacillati</taxon>
        <taxon>Bacillota</taxon>
        <taxon>Clostridia</taxon>
        <taxon>Lachnospirales</taxon>
        <taxon>Lachnospiraceae</taxon>
        <taxon>Blautia</taxon>
    </lineage>
</organism>
<dbReference type="Gene3D" id="3.30.720.160">
    <property type="entry name" value="Bifunctional DNA primase/polymerase, N-terminal"/>
    <property type="match status" value="1"/>
</dbReference>
<evidence type="ECO:0000259" key="2">
    <source>
        <dbReference type="SMART" id="SM00943"/>
    </source>
</evidence>
<dbReference type="HOGENOM" id="CLU_1387932_0_0_9"/>
<dbReference type="eggNOG" id="COG5519">
    <property type="taxonomic scope" value="Bacteria"/>
</dbReference>
<feature type="domain" description="DNA primase/polymerase bifunctional N-terminal" evidence="2">
    <location>
        <begin position="5"/>
        <end position="162"/>
    </location>
</feature>
<accession>A5ZQU9</accession>
<dbReference type="Pfam" id="PF09250">
    <property type="entry name" value="Prim-Pol"/>
    <property type="match status" value="1"/>
</dbReference>
<dbReference type="CDD" id="cd04859">
    <property type="entry name" value="Prim_Pol"/>
    <property type="match status" value="1"/>
</dbReference>
<evidence type="ECO:0000256" key="1">
    <source>
        <dbReference type="SAM" id="MobiDB-lite"/>
    </source>
</evidence>
<proteinExistence type="predicted"/>
<evidence type="ECO:0000313" key="3">
    <source>
        <dbReference type="EMBL" id="EDM87956.1"/>
    </source>
</evidence>
<dbReference type="SMART" id="SM00943">
    <property type="entry name" value="Prim-Pol"/>
    <property type="match status" value="1"/>
</dbReference>
<feature type="compositionally biased region" description="Basic and acidic residues" evidence="1">
    <location>
        <begin position="174"/>
        <end position="183"/>
    </location>
</feature>
<dbReference type="Proteomes" id="UP000006002">
    <property type="component" value="Unassembled WGS sequence"/>
</dbReference>
<reference evidence="3 4" key="1">
    <citation type="submission" date="2007-03" db="EMBL/GenBank/DDBJ databases">
        <authorList>
            <person name="Fulton L."/>
            <person name="Clifton S."/>
            <person name="Fulton B."/>
            <person name="Xu J."/>
            <person name="Minx P."/>
            <person name="Pepin K.H."/>
            <person name="Johnson M."/>
            <person name="Thiruvilangam P."/>
            <person name="Bhonagiri V."/>
            <person name="Nash W.E."/>
            <person name="Mardis E.R."/>
            <person name="Wilson R.K."/>
        </authorList>
    </citation>
    <scope>NUCLEOTIDE SEQUENCE [LARGE SCALE GENOMIC DNA]</scope>
    <source>
        <strain evidence="3 4">ATCC 29174</strain>
    </source>
</reference>